<keyword evidence="3" id="KW-1185">Reference proteome</keyword>
<gene>
    <name evidence="2" type="ORF">Glove_97g63</name>
</gene>
<dbReference type="AlphaFoldDB" id="A0A397J747"/>
<reference evidence="2 3" key="1">
    <citation type="submission" date="2018-08" db="EMBL/GenBank/DDBJ databases">
        <title>Genome and evolution of the arbuscular mycorrhizal fungus Diversispora epigaea (formerly Glomus versiforme) and its bacterial endosymbionts.</title>
        <authorList>
            <person name="Sun X."/>
            <person name="Fei Z."/>
            <person name="Harrison M."/>
        </authorList>
    </citation>
    <scope>NUCLEOTIDE SEQUENCE [LARGE SCALE GENOMIC DNA]</scope>
    <source>
        <strain evidence="2 3">IT104</strain>
    </source>
</reference>
<name>A0A397J747_9GLOM</name>
<accession>A0A397J747</accession>
<organism evidence="2 3">
    <name type="scientific">Diversispora epigaea</name>
    <dbReference type="NCBI Taxonomy" id="1348612"/>
    <lineage>
        <taxon>Eukaryota</taxon>
        <taxon>Fungi</taxon>
        <taxon>Fungi incertae sedis</taxon>
        <taxon>Mucoromycota</taxon>
        <taxon>Glomeromycotina</taxon>
        <taxon>Glomeromycetes</taxon>
        <taxon>Diversisporales</taxon>
        <taxon>Diversisporaceae</taxon>
        <taxon>Diversispora</taxon>
    </lineage>
</organism>
<protein>
    <submittedName>
        <fullName evidence="2">Uncharacterized protein</fullName>
    </submittedName>
</protein>
<evidence type="ECO:0000256" key="1">
    <source>
        <dbReference type="SAM" id="Phobius"/>
    </source>
</evidence>
<keyword evidence="1" id="KW-1133">Transmembrane helix</keyword>
<sequence length="97" mass="11338">MGENLAELTEFDYGDDVIIVMMVSMMIIKIIRLHPIQKKYRHINNEDSMDLDSIEPIATKYSGIIDKISFIDEEIFSLKVTSKLNKKSQRKWESNNE</sequence>
<evidence type="ECO:0000313" key="3">
    <source>
        <dbReference type="Proteomes" id="UP000266861"/>
    </source>
</evidence>
<evidence type="ECO:0000313" key="2">
    <source>
        <dbReference type="EMBL" id="RHZ83307.1"/>
    </source>
</evidence>
<dbReference type="Proteomes" id="UP000266861">
    <property type="component" value="Unassembled WGS sequence"/>
</dbReference>
<feature type="transmembrane region" description="Helical" evidence="1">
    <location>
        <begin position="13"/>
        <end position="31"/>
    </location>
</feature>
<dbReference type="OrthoDB" id="10512679at2759"/>
<comment type="caution">
    <text evidence="2">The sequence shown here is derived from an EMBL/GenBank/DDBJ whole genome shotgun (WGS) entry which is preliminary data.</text>
</comment>
<keyword evidence="1" id="KW-0472">Membrane</keyword>
<dbReference type="EMBL" id="PQFF01000091">
    <property type="protein sequence ID" value="RHZ83307.1"/>
    <property type="molecule type" value="Genomic_DNA"/>
</dbReference>
<proteinExistence type="predicted"/>
<keyword evidence="1" id="KW-0812">Transmembrane</keyword>